<dbReference type="EMBL" id="BDFE01000008">
    <property type="protein sequence ID" value="GAU07896.1"/>
    <property type="molecule type" value="Genomic_DNA"/>
</dbReference>
<dbReference type="PANTHER" id="PTHR30100:SF1">
    <property type="entry name" value="PHOSPHATE ACYLTRANSFERASE"/>
    <property type="match status" value="1"/>
</dbReference>
<evidence type="ECO:0000256" key="3">
    <source>
        <dbReference type="ARBA" id="ARBA00022516"/>
    </source>
</evidence>
<comment type="similarity">
    <text evidence="10">Belongs to the PlsX family.</text>
</comment>
<sequence length="348" mass="37009">MPNHPSGVCIAVDAMGGDFGPEVVVKGAIEASQATGISLLLVGREEEIHKELAKYKTDKLPIQVVNASQVVGMTDKPSDVLRRKKDSSIHVACRLVKEGQAHGVVSAGNSGAILACGMFVLGRIKGVERPALATILPTEKNPLVFLDVGGNMDCKPYHLVQFGVMAEVLAKDLLGIPNPKVGLLSIGEEEGKGNILAKEAYKLFKLSSMNFVGNAEGRDLFTGNFDVIVCDGFVGNAVLKVSEGVAKSISSILKAEIRKSLLFRFGCLLALPVFRRLAKRLDYAEYGGAHLLGLNGTAIVCHGASNVRAIRIAIEKAAEFVASQANEHLVKGLKANKELAQFGKRAKA</sequence>
<dbReference type="Proteomes" id="UP000095200">
    <property type="component" value="Unassembled WGS sequence"/>
</dbReference>
<dbReference type="PANTHER" id="PTHR30100">
    <property type="entry name" value="FATTY ACID/PHOSPHOLIPID SYNTHESIS PROTEIN PLSX"/>
    <property type="match status" value="1"/>
</dbReference>
<gene>
    <name evidence="10" type="primary">plsX</name>
    <name evidence="11" type="ORF">DPF_0595</name>
</gene>
<keyword evidence="3 10" id="KW-0444">Lipid biosynthesis</keyword>
<dbReference type="NCBIfam" id="TIGR00182">
    <property type="entry name" value="plsX"/>
    <property type="match status" value="1"/>
</dbReference>
<dbReference type="GO" id="GO:0006633">
    <property type="term" value="P:fatty acid biosynthetic process"/>
    <property type="evidence" value="ECO:0007669"/>
    <property type="project" value="UniProtKB-UniRule"/>
</dbReference>
<evidence type="ECO:0000256" key="7">
    <source>
        <dbReference type="ARBA" id="ARBA00023264"/>
    </source>
</evidence>
<evidence type="ECO:0000256" key="6">
    <source>
        <dbReference type="ARBA" id="ARBA00023209"/>
    </source>
</evidence>
<evidence type="ECO:0000256" key="9">
    <source>
        <dbReference type="ARBA" id="ARBA00046608"/>
    </source>
</evidence>
<evidence type="ECO:0000256" key="2">
    <source>
        <dbReference type="ARBA" id="ARBA00022490"/>
    </source>
</evidence>
<evidence type="ECO:0000256" key="8">
    <source>
        <dbReference type="ARBA" id="ARBA00024069"/>
    </source>
</evidence>
<dbReference type="RefSeq" id="WP_069857396.1">
    <property type="nucleotide sequence ID" value="NZ_BDFE01000008.1"/>
</dbReference>
<dbReference type="OrthoDB" id="9806408at2"/>
<keyword evidence="7 10" id="KW-1208">Phospholipid metabolism</keyword>
<comment type="catalytic activity">
    <reaction evidence="1 10">
        <text>a fatty acyl-[ACP] + phosphate = an acyl phosphate + holo-[ACP]</text>
        <dbReference type="Rhea" id="RHEA:42292"/>
        <dbReference type="Rhea" id="RHEA-COMP:9685"/>
        <dbReference type="Rhea" id="RHEA-COMP:14125"/>
        <dbReference type="ChEBI" id="CHEBI:43474"/>
        <dbReference type="ChEBI" id="CHEBI:59918"/>
        <dbReference type="ChEBI" id="CHEBI:64479"/>
        <dbReference type="ChEBI" id="CHEBI:138651"/>
        <dbReference type="EC" id="2.3.1.274"/>
    </reaction>
</comment>
<dbReference type="GO" id="GO:0043811">
    <property type="term" value="F:phosphate:acyl-[acyl carrier protein] acyltransferase activity"/>
    <property type="evidence" value="ECO:0007669"/>
    <property type="project" value="UniProtKB-UniRule"/>
</dbReference>
<comment type="caution">
    <text evidence="11">The sequence shown here is derived from an EMBL/GenBank/DDBJ whole genome shotgun (WGS) entry which is preliminary data.</text>
</comment>
<dbReference type="EC" id="2.3.1.274" evidence="8 10"/>
<evidence type="ECO:0000313" key="12">
    <source>
        <dbReference type="Proteomes" id="UP000095200"/>
    </source>
</evidence>
<evidence type="ECO:0000313" key="11">
    <source>
        <dbReference type="EMBL" id="GAU07896.1"/>
    </source>
</evidence>
<dbReference type="Pfam" id="PF02504">
    <property type="entry name" value="FA_synthesis"/>
    <property type="match status" value="1"/>
</dbReference>
<comment type="subcellular location">
    <subcellularLocation>
        <location evidence="10">Cytoplasm</location>
    </subcellularLocation>
    <text evidence="10">Associated with the membrane possibly through PlsY.</text>
</comment>
<comment type="subunit">
    <text evidence="9 10">Homodimer. Probably interacts with PlsY.</text>
</comment>
<dbReference type="InterPro" id="IPR003664">
    <property type="entry name" value="FA_synthesis"/>
</dbReference>
<reference evidence="12" key="1">
    <citation type="submission" date="2016-06" db="EMBL/GenBank/DDBJ databases">
        <title>Draft genome sequence of Desulfoplanes formicivorans strain Pf12B.</title>
        <authorList>
            <person name="Watanabe M."/>
            <person name="Kojima H."/>
            <person name="Fukui M."/>
        </authorList>
    </citation>
    <scope>NUCLEOTIDE SEQUENCE [LARGE SCALE GENOMIC DNA]</scope>
    <source>
        <strain evidence="12">Pf12B</strain>
    </source>
</reference>
<comment type="function">
    <text evidence="10">Catalyzes the reversible formation of acyl-phosphate (acyl-PO(4)) from acyl-[acyl-carrier-protein] (acyl-ACP). This enzyme utilizes acyl-ACP as fatty acyl donor, but not acyl-CoA.</text>
</comment>
<name>A0A194AFN3_9BACT</name>
<keyword evidence="6 10" id="KW-0594">Phospholipid biosynthesis</keyword>
<accession>A0A194AFN3</accession>
<evidence type="ECO:0000256" key="1">
    <source>
        <dbReference type="ARBA" id="ARBA00001232"/>
    </source>
</evidence>
<evidence type="ECO:0000256" key="4">
    <source>
        <dbReference type="ARBA" id="ARBA00022679"/>
    </source>
</evidence>
<keyword evidence="11" id="KW-0012">Acyltransferase</keyword>
<evidence type="ECO:0000256" key="5">
    <source>
        <dbReference type="ARBA" id="ARBA00023098"/>
    </source>
</evidence>
<dbReference type="UniPathway" id="UPA00085"/>
<comment type="pathway">
    <text evidence="10">Lipid metabolism; phospholipid metabolism.</text>
</comment>
<organism evidence="11 12">
    <name type="scientific">Desulfoplanes formicivorans</name>
    <dbReference type="NCBI Taxonomy" id="1592317"/>
    <lineage>
        <taxon>Bacteria</taxon>
        <taxon>Pseudomonadati</taxon>
        <taxon>Thermodesulfobacteriota</taxon>
        <taxon>Desulfovibrionia</taxon>
        <taxon>Desulfovibrionales</taxon>
        <taxon>Desulfoplanaceae</taxon>
        <taxon>Desulfoplanes</taxon>
    </lineage>
</organism>
<protein>
    <recommendedName>
        <fullName evidence="8 10">Phosphate acyltransferase</fullName>
        <ecNumber evidence="8 10">2.3.1.274</ecNumber>
    </recommendedName>
    <alternativeName>
        <fullName evidence="10">Acyl-ACP phosphotransacylase</fullName>
    </alternativeName>
    <alternativeName>
        <fullName evidence="10">Acyl-[acyl-carrier-protein]--phosphate acyltransferase</fullName>
    </alternativeName>
    <alternativeName>
        <fullName evidence="10">Phosphate-acyl-ACP acyltransferase</fullName>
    </alternativeName>
</protein>
<dbReference type="STRING" id="1592317.DPF_0595"/>
<keyword evidence="12" id="KW-1185">Reference proteome</keyword>
<dbReference type="GO" id="GO:0005737">
    <property type="term" value="C:cytoplasm"/>
    <property type="evidence" value="ECO:0007669"/>
    <property type="project" value="UniProtKB-SubCell"/>
</dbReference>
<dbReference type="Gene3D" id="3.40.718.10">
    <property type="entry name" value="Isopropylmalate Dehydrogenase"/>
    <property type="match status" value="1"/>
</dbReference>
<keyword evidence="5 10" id="KW-0443">Lipid metabolism</keyword>
<dbReference type="GO" id="GO:0008654">
    <property type="term" value="P:phospholipid biosynthetic process"/>
    <property type="evidence" value="ECO:0007669"/>
    <property type="project" value="UniProtKB-KW"/>
</dbReference>
<dbReference type="PIRSF" id="PIRSF002465">
    <property type="entry name" value="Phsphlp_syn_PlsX"/>
    <property type="match status" value="1"/>
</dbReference>
<dbReference type="SUPFAM" id="SSF53659">
    <property type="entry name" value="Isocitrate/Isopropylmalate dehydrogenase-like"/>
    <property type="match status" value="1"/>
</dbReference>
<dbReference type="AlphaFoldDB" id="A0A194AFN3"/>
<keyword evidence="4 10" id="KW-0808">Transferase</keyword>
<dbReference type="InterPro" id="IPR012281">
    <property type="entry name" value="Phospholipid_synth_PlsX-like"/>
</dbReference>
<proteinExistence type="inferred from homology"/>
<dbReference type="HAMAP" id="MF_00019">
    <property type="entry name" value="PlsX"/>
    <property type="match status" value="1"/>
</dbReference>
<keyword evidence="2 10" id="KW-0963">Cytoplasm</keyword>
<evidence type="ECO:0000256" key="10">
    <source>
        <dbReference type="HAMAP-Rule" id="MF_00019"/>
    </source>
</evidence>